<dbReference type="EMBL" id="BK032759">
    <property type="protein sequence ID" value="DAF58682.1"/>
    <property type="molecule type" value="Genomic_DNA"/>
</dbReference>
<evidence type="ECO:0000313" key="1">
    <source>
        <dbReference type="EMBL" id="DAF58682.1"/>
    </source>
</evidence>
<organism evidence="1">
    <name type="scientific">Siphoviridae sp. ctxMM9</name>
    <dbReference type="NCBI Taxonomy" id="2827973"/>
    <lineage>
        <taxon>Viruses</taxon>
        <taxon>Duplodnaviria</taxon>
        <taxon>Heunggongvirae</taxon>
        <taxon>Uroviricota</taxon>
        <taxon>Caudoviricetes</taxon>
    </lineage>
</organism>
<reference evidence="1" key="1">
    <citation type="journal article" date="2021" name="Proc. Natl. Acad. Sci. U.S.A.">
        <title>A Catalog of Tens of Thousands of Viruses from Human Metagenomes Reveals Hidden Associations with Chronic Diseases.</title>
        <authorList>
            <person name="Tisza M.J."/>
            <person name="Buck C.B."/>
        </authorList>
    </citation>
    <scope>NUCLEOTIDE SEQUENCE</scope>
    <source>
        <strain evidence="1">CtxMM9</strain>
    </source>
</reference>
<proteinExistence type="predicted"/>
<name>A0A8S5T7D5_9CAUD</name>
<sequence>MSKLIYIARPIVGITEKQKKQIDKIERKCYSMTQGKDVLYYNPAELMIPNAWNIREEAWAQAVFTMDLYQLDHAHAMILLDFGRGVGGGAYWEMGYAFDNIPITVIRMPDVADASLMVKCGATQFFTYNAFMSMNNVDFFAEDINKGKTCVLN</sequence>
<dbReference type="SUPFAM" id="SSF52309">
    <property type="entry name" value="N-(deoxy)ribosyltransferase-like"/>
    <property type="match status" value="1"/>
</dbReference>
<protein>
    <submittedName>
        <fullName evidence="1">Nucleoside 2-deoxyribosyltransferase</fullName>
    </submittedName>
</protein>
<accession>A0A8S5T7D5</accession>
<dbReference type="Gene3D" id="3.40.50.450">
    <property type="match status" value="1"/>
</dbReference>